<reference evidence="6 7" key="1">
    <citation type="journal article" date="2021" name="Sci. Rep.">
        <title>Genome sequencing of the multicellular alga Astrephomene provides insights into convergent evolution of germ-soma differentiation.</title>
        <authorList>
            <person name="Yamashita S."/>
            <person name="Yamamoto K."/>
            <person name="Matsuzaki R."/>
            <person name="Suzuki S."/>
            <person name="Yamaguchi H."/>
            <person name="Hirooka S."/>
            <person name="Minakuchi Y."/>
            <person name="Miyagishima S."/>
            <person name="Kawachi M."/>
            <person name="Toyoda A."/>
            <person name="Nozaki H."/>
        </authorList>
    </citation>
    <scope>NUCLEOTIDE SEQUENCE [LARGE SCALE GENOMIC DNA]</scope>
    <source>
        <strain evidence="6 7">NIES-4017</strain>
    </source>
</reference>
<evidence type="ECO:0000259" key="5">
    <source>
        <dbReference type="Pfam" id="PF09409"/>
    </source>
</evidence>
<dbReference type="SUPFAM" id="SSF51045">
    <property type="entry name" value="WW domain"/>
    <property type="match status" value="1"/>
</dbReference>
<dbReference type="Gene3D" id="3.30.60.90">
    <property type="match status" value="1"/>
</dbReference>
<dbReference type="InterPro" id="IPR001202">
    <property type="entry name" value="WW_dom"/>
</dbReference>
<dbReference type="CDD" id="cd00201">
    <property type="entry name" value="WW"/>
    <property type="match status" value="1"/>
</dbReference>
<keyword evidence="7" id="KW-1185">Reference proteome</keyword>
<dbReference type="CDD" id="cd09212">
    <property type="entry name" value="PUB"/>
    <property type="match status" value="1"/>
</dbReference>
<dbReference type="InterPro" id="IPR043145">
    <property type="entry name" value="Znf_ZZ_sf"/>
</dbReference>
<sequence length="359" mass="39191">MSSLEAQLVAKGVSQDVARACEELFVNLEEACLYALPPLLPGGIREHYSLRHNRYYYHCKATGKTSWEMPPQLQLSEWLLDAATSGLDVRRCRKLHAALLFAINSNAHKGMALWRAAELLSRLTANIVNCGNTVEKYRTVRPSNPKIREALDVMNGGEEVLRAAGFVTRRGAAGAGAGAGGAAGGVGGSEVLLCFPSEGADLRPLTLINAKLQQLVTRKGFTGSAREADDRGDTPASRHRGKPGFVYQEEIVECSCCSRPINDGTDRILTRQSDAPRGEFRYECERCSGFNLCEGCWDKYLAGSLSPPHPRDHPFQTHHPKVNPHNIYSHTSATNPWGVVLAGGSAARARERLKERTGL</sequence>
<comment type="caution">
    <text evidence="6">The sequence shown here is derived from an EMBL/GenBank/DDBJ whole genome shotgun (WGS) entry which is preliminary data.</text>
</comment>
<accession>A0AAD3DLF3</accession>
<dbReference type="AlphaFoldDB" id="A0AAD3DLF3"/>
<proteinExistence type="predicted"/>
<dbReference type="Pfam" id="PF09409">
    <property type="entry name" value="PUB"/>
    <property type="match status" value="1"/>
</dbReference>
<gene>
    <name evidence="6" type="ORF">Agub_g5155</name>
</gene>
<keyword evidence="3" id="KW-0862">Zinc</keyword>
<feature type="region of interest" description="Disordered" evidence="4">
    <location>
        <begin position="222"/>
        <end position="241"/>
    </location>
</feature>
<dbReference type="InterPro" id="IPR036339">
    <property type="entry name" value="PUB-like_dom_sf"/>
</dbReference>
<keyword evidence="2" id="KW-0863">Zinc-finger</keyword>
<dbReference type="InterPro" id="IPR018997">
    <property type="entry name" value="PUB_domain"/>
</dbReference>
<evidence type="ECO:0000256" key="1">
    <source>
        <dbReference type="ARBA" id="ARBA00022723"/>
    </source>
</evidence>
<evidence type="ECO:0000256" key="3">
    <source>
        <dbReference type="ARBA" id="ARBA00022833"/>
    </source>
</evidence>
<keyword evidence="1" id="KW-0479">Metal-binding</keyword>
<evidence type="ECO:0000256" key="4">
    <source>
        <dbReference type="SAM" id="MobiDB-lite"/>
    </source>
</evidence>
<dbReference type="Gene3D" id="1.20.58.2190">
    <property type="match status" value="1"/>
</dbReference>
<feature type="domain" description="PUB" evidence="5">
    <location>
        <begin position="115"/>
        <end position="171"/>
    </location>
</feature>
<protein>
    <recommendedName>
        <fullName evidence="5">PUB domain-containing protein</fullName>
    </recommendedName>
</protein>
<dbReference type="Gene3D" id="2.20.70.10">
    <property type="match status" value="1"/>
</dbReference>
<evidence type="ECO:0000313" key="7">
    <source>
        <dbReference type="Proteomes" id="UP001054857"/>
    </source>
</evidence>
<evidence type="ECO:0000256" key="2">
    <source>
        <dbReference type="ARBA" id="ARBA00022771"/>
    </source>
</evidence>
<evidence type="ECO:0000313" key="6">
    <source>
        <dbReference type="EMBL" id="GFR44009.1"/>
    </source>
</evidence>
<dbReference type="InterPro" id="IPR036020">
    <property type="entry name" value="WW_dom_sf"/>
</dbReference>
<organism evidence="6 7">
    <name type="scientific">Astrephomene gubernaculifera</name>
    <dbReference type="NCBI Taxonomy" id="47775"/>
    <lineage>
        <taxon>Eukaryota</taxon>
        <taxon>Viridiplantae</taxon>
        <taxon>Chlorophyta</taxon>
        <taxon>core chlorophytes</taxon>
        <taxon>Chlorophyceae</taxon>
        <taxon>CS clade</taxon>
        <taxon>Chlamydomonadales</taxon>
        <taxon>Astrephomenaceae</taxon>
        <taxon>Astrephomene</taxon>
    </lineage>
</organism>
<name>A0AAD3DLF3_9CHLO</name>
<dbReference type="SUPFAM" id="SSF143503">
    <property type="entry name" value="PUG domain-like"/>
    <property type="match status" value="1"/>
</dbReference>
<dbReference type="GO" id="GO:0008270">
    <property type="term" value="F:zinc ion binding"/>
    <property type="evidence" value="ECO:0007669"/>
    <property type="project" value="UniProtKB-KW"/>
</dbReference>
<dbReference type="EMBL" id="BMAR01000006">
    <property type="protein sequence ID" value="GFR44009.1"/>
    <property type="molecule type" value="Genomic_DNA"/>
</dbReference>
<dbReference type="Proteomes" id="UP001054857">
    <property type="component" value="Unassembled WGS sequence"/>
</dbReference>